<reference evidence="5 6" key="1">
    <citation type="submission" date="2019-06" db="EMBL/GenBank/DDBJ databases">
        <title>Wine fermentation using esterase from Monascus purpureus.</title>
        <authorList>
            <person name="Geng C."/>
            <person name="Zhang Y."/>
        </authorList>
    </citation>
    <scope>NUCLEOTIDE SEQUENCE [LARGE SCALE GENOMIC DNA]</scope>
    <source>
        <strain evidence="5">HQ1</strain>
    </source>
</reference>
<dbReference type="InterPro" id="IPR020806">
    <property type="entry name" value="PKS_PP-bd"/>
</dbReference>
<dbReference type="GO" id="GO:0031177">
    <property type="term" value="F:phosphopantetheine binding"/>
    <property type="evidence" value="ECO:0007669"/>
    <property type="project" value="InterPro"/>
</dbReference>
<evidence type="ECO:0000256" key="2">
    <source>
        <dbReference type="ARBA" id="ARBA00022553"/>
    </source>
</evidence>
<organism evidence="5 6">
    <name type="scientific">Monascus purpureus</name>
    <name type="common">Red mold</name>
    <name type="synonym">Monascus anka</name>
    <dbReference type="NCBI Taxonomy" id="5098"/>
    <lineage>
        <taxon>Eukaryota</taxon>
        <taxon>Fungi</taxon>
        <taxon>Dikarya</taxon>
        <taxon>Ascomycota</taxon>
        <taxon>Pezizomycotina</taxon>
        <taxon>Eurotiomycetes</taxon>
        <taxon>Eurotiomycetidae</taxon>
        <taxon>Eurotiales</taxon>
        <taxon>Aspergillaceae</taxon>
        <taxon>Monascus</taxon>
    </lineage>
</organism>
<dbReference type="FunFam" id="1.10.1200.10:FF:000011">
    <property type="entry name" value="Sterigmatocystin biosynthesis polyketide synthase"/>
    <property type="match status" value="1"/>
</dbReference>
<dbReference type="SMART" id="SM00823">
    <property type="entry name" value="PKS_PP"/>
    <property type="match status" value="1"/>
</dbReference>
<gene>
    <name evidence="5" type="ORF">MPDQ_000310</name>
</gene>
<dbReference type="InterPro" id="IPR006162">
    <property type="entry name" value="Ppantetheine_attach_site"/>
</dbReference>
<keyword evidence="6" id="KW-1185">Reference proteome</keyword>
<evidence type="ECO:0000256" key="1">
    <source>
        <dbReference type="ARBA" id="ARBA00022450"/>
    </source>
</evidence>
<dbReference type="AlphaFoldDB" id="A0A507QSE8"/>
<dbReference type="PROSITE" id="PS50075">
    <property type="entry name" value="CARRIER"/>
    <property type="match status" value="1"/>
</dbReference>
<evidence type="ECO:0000313" key="6">
    <source>
        <dbReference type="Proteomes" id="UP000319663"/>
    </source>
</evidence>
<dbReference type="InterPro" id="IPR009081">
    <property type="entry name" value="PP-bd_ACP"/>
</dbReference>
<protein>
    <recommendedName>
        <fullName evidence="4">Carrier domain-containing protein</fullName>
    </recommendedName>
</protein>
<dbReference type="Proteomes" id="UP000319663">
    <property type="component" value="Unassembled WGS sequence"/>
</dbReference>
<name>A0A507QSE8_MONPU</name>
<dbReference type="EMBL" id="VIFY01000102">
    <property type="protein sequence ID" value="TQB70591.1"/>
    <property type="molecule type" value="Genomic_DNA"/>
</dbReference>
<dbReference type="PROSITE" id="PS00012">
    <property type="entry name" value="PHOSPHOPANTETHEINE"/>
    <property type="match status" value="1"/>
</dbReference>
<proteinExistence type="predicted"/>
<keyword evidence="3" id="KW-0808">Transferase</keyword>
<keyword evidence="2" id="KW-0597">Phosphoprotein</keyword>
<dbReference type="GO" id="GO:0016740">
    <property type="term" value="F:transferase activity"/>
    <property type="evidence" value="ECO:0007669"/>
    <property type="project" value="UniProtKB-KW"/>
</dbReference>
<evidence type="ECO:0000259" key="4">
    <source>
        <dbReference type="PROSITE" id="PS50075"/>
    </source>
</evidence>
<comment type="caution">
    <text evidence="5">The sequence shown here is derived from an EMBL/GenBank/DDBJ whole genome shotgun (WGS) entry which is preliminary data.</text>
</comment>
<dbReference type="SUPFAM" id="SSF47336">
    <property type="entry name" value="ACP-like"/>
    <property type="match status" value="1"/>
</dbReference>
<evidence type="ECO:0000256" key="3">
    <source>
        <dbReference type="ARBA" id="ARBA00022679"/>
    </source>
</evidence>
<accession>A0A507QSE8</accession>
<evidence type="ECO:0000313" key="5">
    <source>
        <dbReference type="EMBL" id="TQB70591.1"/>
    </source>
</evidence>
<feature type="domain" description="Carrier" evidence="4">
    <location>
        <begin position="378"/>
        <end position="454"/>
    </location>
</feature>
<dbReference type="Pfam" id="PF00550">
    <property type="entry name" value="PP-binding"/>
    <property type="match status" value="1"/>
</dbReference>
<keyword evidence="1" id="KW-0596">Phosphopantetheine</keyword>
<dbReference type="Gene3D" id="1.10.1200.10">
    <property type="entry name" value="ACP-like"/>
    <property type="match status" value="1"/>
</dbReference>
<sequence>MNLPGVPRRRITWRIKDHEAFMRDQLVRNMTPGGKVVEPQFYASDDVDPLTVLDDLIFRDKVDVVYGPRVAARRRIEWPAMDMDIRQSLDQDFADPNTLILASTMSYTGLVASLLWCFSFVDRDSDMIFQGKIAEQSSEWDADVDWLATIIARSGADLPKLFDTIRASGFLGEIIPHSLQMFKEMHPMAGISQNPHDREGKLGLNGLPEPMNDIFGFWLPHGLSSDDEIYATQLRRCFQRFNAIERVFQEVKHPSKQIAGSSGFTRASYLKSYCTHSASDIGALGAISSKYGTSLSATWLSLSTLALDKIFTREARFLRIASDKESTLSSLISFRSFMRNPKAALPSIACVAPWPLNGSIGGDTVKAISVTPDSDAIQDTSLIYDLLAIIAAEVGVGPEDMTEDTIFRDLGVESLMAITVLTTIRNELGLDLPPAFFVDYDTVGAAKQALQMQMQCEGRTRIGRE</sequence>
<dbReference type="InterPro" id="IPR036736">
    <property type="entry name" value="ACP-like_sf"/>
</dbReference>